<feature type="region of interest" description="Disordered" evidence="1">
    <location>
        <begin position="128"/>
        <end position="147"/>
    </location>
</feature>
<protein>
    <submittedName>
        <fullName evidence="2">Uncharacterized protein</fullName>
    </submittedName>
</protein>
<dbReference type="OrthoDB" id="3211582at2759"/>
<gene>
    <name evidence="2" type="ORF">BU23DRAFT_561352</name>
</gene>
<feature type="region of interest" description="Disordered" evidence="1">
    <location>
        <begin position="1"/>
        <end position="73"/>
    </location>
</feature>
<name>A0A6A5UKB9_9PLEO</name>
<evidence type="ECO:0000313" key="2">
    <source>
        <dbReference type="EMBL" id="KAF1965114.1"/>
    </source>
</evidence>
<organism evidence="2 3">
    <name type="scientific">Bimuria novae-zelandiae CBS 107.79</name>
    <dbReference type="NCBI Taxonomy" id="1447943"/>
    <lineage>
        <taxon>Eukaryota</taxon>
        <taxon>Fungi</taxon>
        <taxon>Dikarya</taxon>
        <taxon>Ascomycota</taxon>
        <taxon>Pezizomycotina</taxon>
        <taxon>Dothideomycetes</taxon>
        <taxon>Pleosporomycetidae</taxon>
        <taxon>Pleosporales</taxon>
        <taxon>Massarineae</taxon>
        <taxon>Didymosphaeriaceae</taxon>
        <taxon>Bimuria</taxon>
    </lineage>
</organism>
<feature type="compositionally biased region" description="Basic and acidic residues" evidence="1">
    <location>
        <begin position="1"/>
        <end position="11"/>
    </location>
</feature>
<reference evidence="2" key="1">
    <citation type="journal article" date="2020" name="Stud. Mycol.">
        <title>101 Dothideomycetes genomes: a test case for predicting lifestyles and emergence of pathogens.</title>
        <authorList>
            <person name="Haridas S."/>
            <person name="Albert R."/>
            <person name="Binder M."/>
            <person name="Bloem J."/>
            <person name="Labutti K."/>
            <person name="Salamov A."/>
            <person name="Andreopoulos B."/>
            <person name="Baker S."/>
            <person name="Barry K."/>
            <person name="Bills G."/>
            <person name="Bluhm B."/>
            <person name="Cannon C."/>
            <person name="Castanera R."/>
            <person name="Culley D."/>
            <person name="Daum C."/>
            <person name="Ezra D."/>
            <person name="Gonzalez J."/>
            <person name="Henrissat B."/>
            <person name="Kuo A."/>
            <person name="Liang C."/>
            <person name="Lipzen A."/>
            <person name="Lutzoni F."/>
            <person name="Magnuson J."/>
            <person name="Mondo S."/>
            <person name="Nolan M."/>
            <person name="Ohm R."/>
            <person name="Pangilinan J."/>
            <person name="Park H.-J."/>
            <person name="Ramirez L."/>
            <person name="Alfaro M."/>
            <person name="Sun H."/>
            <person name="Tritt A."/>
            <person name="Yoshinaga Y."/>
            <person name="Zwiers L.-H."/>
            <person name="Turgeon B."/>
            <person name="Goodwin S."/>
            <person name="Spatafora J."/>
            <person name="Crous P."/>
            <person name="Grigoriev I."/>
        </authorList>
    </citation>
    <scope>NUCLEOTIDE SEQUENCE</scope>
    <source>
        <strain evidence="2">CBS 107.79</strain>
    </source>
</reference>
<dbReference type="Proteomes" id="UP000800036">
    <property type="component" value="Unassembled WGS sequence"/>
</dbReference>
<accession>A0A6A5UKB9</accession>
<proteinExistence type="predicted"/>
<dbReference type="EMBL" id="ML976769">
    <property type="protein sequence ID" value="KAF1965114.1"/>
    <property type="molecule type" value="Genomic_DNA"/>
</dbReference>
<sequence>MPLFGSRREPSPEPAPTRSSGLFSSHKTTSPPPTRNRSIFNRRRLSSPSLTSTSPTGKRHSHSLLHKSGGEDASIVAARERVMSAETAEREADRALFAAKAAVRDAREHVKALEREAAEQARLAKVKQQAARNIGKRGKALGRHDHV</sequence>
<keyword evidence="3" id="KW-1185">Reference proteome</keyword>
<evidence type="ECO:0000313" key="3">
    <source>
        <dbReference type="Proteomes" id="UP000800036"/>
    </source>
</evidence>
<feature type="compositionally biased region" description="Polar residues" evidence="1">
    <location>
        <begin position="17"/>
        <end position="39"/>
    </location>
</feature>
<evidence type="ECO:0000256" key="1">
    <source>
        <dbReference type="SAM" id="MobiDB-lite"/>
    </source>
</evidence>
<feature type="compositionally biased region" description="Low complexity" evidence="1">
    <location>
        <begin position="46"/>
        <end position="56"/>
    </location>
</feature>
<dbReference type="AlphaFoldDB" id="A0A6A5UKB9"/>